<dbReference type="EMBL" id="RWJN01000006">
    <property type="protein sequence ID" value="TCD71418.1"/>
    <property type="molecule type" value="Genomic_DNA"/>
</dbReference>
<reference evidence="3 4" key="1">
    <citation type="submission" date="2018-11" db="EMBL/GenBank/DDBJ databases">
        <title>Genome assembly of Steccherinum ochraceum LE-BIN_3174, the white-rot fungus of the Steccherinaceae family (The Residual Polyporoid clade, Polyporales, Basidiomycota).</title>
        <authorList>
            <person name="Fedorova T.V."/>
            <person name="Glazunova O.A."/>
            <person name="Landesman E.O."/>
            <person name="Moiseenko K.V."/>
            <person name="Psurtseva N.V."/>
            <person name="Savinova O.S."/>
            <person name="Shakhova N.V."/>
            <person name="Tyazhelova T.V."/>
            <person name="Vasina D.V."/>
        </authorList>
    </citation>
    <scope>NUCLEOTIDE SEQUENCE [LARGE SCALE GENOMIC DNA]</scope>
    <source>
        <strain evidence="3 4">LE-BIN_3174</strain>
    </source>
</reference>
<dbReference type="OrthoDB" id="408373at2759"/>
<evidence type="ECO:0000259" key="2">
    <source>
        <dbReference type="Pfam" id="PF00561"/>
    </source>
</evidence>
<dbReference type="AlphaFoldDB" id="A0A4R0S1Z5"/>
<keyword evidence="1" id="KW-0378">Hydrolase</keyword>
<feature type="domain" description="AB hydrolase-1" evidence="2">
    <location>
        <begin position="31"/>
        <end position="264"/>
    </location>
</feature>
<dbReference type="Pfam" id="PF00561">
    <property type="entry name" value="Abhydrolase_1"/>
    <property type="match status" value="1"/>
</dbReference>
<dbReference type="GO" id="GO:0016020">
    <property type="term" value="C:membrane"/>
    <property type="evidence" value="ECO:0007669"/>
    <property type="project" value="TreeGrafter"/>
</dbReference>
<dbReference type="STRING" id="92696.A0A4R0S1Z5"/>
<dbReference type="Proteomes" id="UP000292702">
    <property type="component" value="Unassembled WGS sequence"/>
</dbReference>
<gene>
    <name evidence="3" type="ORF">EIP91_010124</name>
</gene>
<comment type="caution">
    <text evidence="3">The sequence shown here is derived from an EMBL/GenBank/DDBJ whole genome shotgun (WGS) entry which is preliminary data.</text>
</comment>
<evidence type="ECO:0000256" key="1">
    <source>
        <dbReference type="ARBA" id="ARBA00022801"/>
    </source>
</evidence>
<organism evidence="3 4">
    <name type="scientific">Steccherinum ochraceum</name>
    <dbReference type="NCBI Taxonomy" id="92696"/>
    <lineage>
        <taxon>Eukaryota</taxon>
        <taxon>Fungi</taxon>
        <taxon>Dikarya</taxon>
        <taxon>Basidiomycota</taxon>
        <taxon>Agaricomycotina</taxon>
        <taxon>Agaricomycetes</taxon>
        <taxon>Polyporales</taxon>
        <taxon>Steccherinaceae</taxon>
        <taxon>Steccherinum</taxon>
    </lineage>
</organism>
<dbReference type="PANTHER" id="PTHR43798:SF31">
    <property type="entry name" value="AB HYDROLASE SUPERFAMILY PROTEIN YCLE"/>
    <property type="match status" value="1"/>
</dbReference>
<proteinExistence type="predicted"/>
<keyword evidence="4" id="KW-1185">Reference proteome</keyword>
<dbReference type="SUPFAM" id="SSF53474">
    <property type="entry name" value="alpha/beta-Hydrolases"/>
    <property type="match status" value="1"/>
</dbReference>
<name>A0A4R0S1Z5_9APHY</name>
<dbReference type="InterPro" id="IPR000073">
    <property type="entry name" value="AB_hydrolase_1"/>
</dbReference>
<evidence type="ECO:0000313" key="3">
    <source>
        <dbReference type="EMBL" id="TCD71418.1"/>
    </source>
</evidence>
<dbReference type="PANTHER" id="PTHR43798">
    <property type="entry name" value="MONOACYLGLYCEROL LIPASE"/>
    <property type="match status" value="1"/>
</dbReference>
<dbReference type="Gene3D" id="3.40.50.1820">
    <property type="entry name" value="alpha/beta hydrolase"/>
    <property type="match status" value="1"/>
</dbReference>
<dbReference type="GO" id="GO:0016787">
    <property type="term" value="F:hydrolase activity"/>
    <property type="evidence" value="ECO:0007669"/>
    <property type="project" value="UniProtKB-KW"/>
</dbReference>
<dbReference type="InterPro" id="IPR029058">
    <property type="entry name" value="AB_hydrolase_fold"/>
</dbReference>
<dbReference type="InterPro" id="IPR050266">
    <property type="entry name" value="AB_hydrolase_sf"/>
</dbReference>
<protein>
    <recommendedName>
        <fullName evidence="2">AB hydrolase-1 domain-containing protein</fullName>
    </recommendedName>
</protein>
<accession>A0A4R0S1Z5</accession>
<evidence type="ECO:0000313" key="4">
    <source>
        <dbReference type="Proteomes" id="UP000292702"/>
    </source>
</evidence>
<sequence>MQATTGAGRYVVSQDGTRIWADVAGNKSGIPVIFIHALACSAVVWDKQFSDRNLLDNLYMIKYELRGHGRSDHPLTAESYTTQKYAEDFMAVSEAFGVVKPFVSYGAFVPVDVAETFGPDHISGVVFSGGPGLTQDLHREKAHPYLAQILPTLQTTDANQLPHAADVFVDSCVKDPQHNLPYESRLQWLASFLMQSPTVRKYTVSRIQSTARWEREFTHKPHLLMQGTDDLHSQVDKIVAVSKRVFSNLEVVVLEGVGHAVCWEVPERHNALLLDFVRRHCANAVV</sequence>